<evidence type="ECO:0008006" key="4">
    <source>
        <dbReference type="Google" id="ProtNLM"/>
    </source>
</evidence>
<sequence>MKKVILYVLLCYLQIVNAQIKDDTAYLQGEINKLSDGGMFNGKGKTFNVTSIWLKSNISIKNFKLVSIPTKSSDVSVICIGNDLSTNSYNKKKEAIIAYKNSANKQLRIKNISIENISIDGNRINHPFNSMRDGGKHGISIKGFVSNIIIRNVLIQNCVTDGISIYRGLHTSLDTDNKELFAANNITLDNVISENNGRHGGSGDSIKGFISKNCKFRNNGKDFIKGDKISKGWYYNKKQYGNGWDMEGYGLGSGLQNIEFNNSEFVDNVGAGLVFYDTVDSRSRGFVQRENLKILNCIIDSGIANPSGEFAFIISGTIDFKNCQSIYNNIQIRNTNLYGRFLCRSCGLITVENTSFLSDSPNKLLLDNVEKIQIKCEILPQIEKNKVKTIEKL</sequence>
<evidence type="ECO:0000313" key="3">
    <source>
        <dbReference type="Proteomes" id="UP000197768"/>
    </source>
</evidence>
<dbReference type="InterPro" id="IPR006626">
    <property type="entry name" value="PbH1"/>
</dbReference>
<dbReference type="SUPFAM" id="SSF51126">
    <property type="entry name" value="Pectin lyase-like"/>
    <property type="match status" value="1"/>
</dbReference>
<organism evidence="2 3">
    <name type="scientific">Flavobacterium davisii</name>
    <dbReference type="NCBI Taxonomy" id="2906077"/>
    <lineage>
        <taxon>Bacteria</taxon>
        <taxon>Pseudomonadati</taxon>
        <taxon>Bacteroidota</taxon>
        <taxon>Flavobacteriia</taxon>
        <taxon>Flavobacteriales</taxon>
        <taxon>Flavobacteriaceae</taxon>
        <taxon>Flavobacterium</taxon>
    </lineage>
</organism>
<dbReference type="Gene3D" id="2.160.20.10">
    <property type="entry name" value="Single-stranded right-handed beta-helix, Pectin lyase-like"/>
    <property type="match status" value="1"/>
</dbReference>
<keyword evidence="1" id="KW-0732">Signal</keyword>
<protein>
    <recommendedName>
        <fullName evidence="4">Right handed beta helix domain-containing protein</fullName>
    </recommendedName>
</protein>
<proteinExistence type="predicted"/>
<reference evidence="2 3" key="1">
    <citation type="journal article" date="2017" name="Infect. Genet. Evol.">
        <title>Comparative genome analysis of fish pathogen Flavobacterium columnare reveals extensive sequence diversity within the species.</title>
        <authorList>
            <person name="Kayansamruaj P."/>
            <person name="Dong H.T."/>
            <person name="Hirono I."/>
            <person name="Kondo H."/>
            <person name="Senapin S."/>
            <person name="Rodkhum C."/>
        </authorList>
    </citation>
    <scope>NUCLEOTIDE SEQUENCE [LARGE SCALE GENOMIC DNA]</scope>
    <source>
        <strain evidence="2 3">1215</strain>
    </source>
</reference>
<dbReference type="AlphaFoldDB" id="A0A2D0AIY7"/>
<dbReference type="InterPro" id="IPR011050">
    <property type="entry name" value="Pectin_lyase_fold/virulence"/>
</dbReference>
<name>A0A2D0AIY7_9FLAO</name>
<dbReference type="InterPro" id="IPR012334">
    <property type="entry name" value="Pectin_lyas_fold"/>
</dbReference>
<evidence type="ECO:0000256" key="1">
    <source>
        <dbReference type="SAM" id="SignalP"/>
    </source>
</evidence>
<feature type="signal peptide" evidence="1">
    <location>
        <begin position="1"/>
        <end position="18"/>
    </location>
</feature>
<comment type="caution">
    <text evidence="2">The sequence shown here is derived from an EMBL/GenBank/DDBJ whole genome shotgun (WGS) entry which is preliminary data.</text>
</comment>
<dbReference type="SMART" id="SM00710">
    <property type="entry name" value="PbH1"/>
    <property type="match status" value="4"/>
</dbReference>
<accession>A0A2D0AIY7</accession>
<dbReference type="Proteomes" id="UP000197768">
    <property type="component" value="Unassembled WGS sequence"/>
</dbReference>
<evidence type="ECO:0000313" key="2">
    <source>
        <dbReference type="EMBL" id="OWP85200.1"/>
    </source>
</evidence>
<dbReference type="RefSeq" id="WP_088390279.1">
    <property type="nucleotide sequence ID" value="NZ_MTCZ01000005.1"/>
</dbReference>
<feature type="chain" id="PRO_5012994135" description="Right handed beta helix domain-containing protein" evidence="1">
    <location>
        <begin position="19"/>
        <end position="393"/>
    </location>
</feature>
<gene>
    <name evidence="2" type="ORF">BWK59_01265</name>
</gene>
<dbReference type="EMBL" id="MTCZ01000005">
    <property type="protein sequence ID" value="OWP85200.1"/>
    <property type="molecule type" value="Genomic_DNA"/>
</dbReference>